<feature type="binding site" description="in other chain" evidence="3">
    <location>
        <position position="155"/>
    </location>
    <ligand>
        <name>substrate</name>
        <note>ligand shared between two neighboring subunits</note>
    </ligand>
</feature>
<dbReference type="Pfam" id="PF00378">
    <property type="entry name" value="ECH_1"/>
    <property type="match status" value="1"/>
</dbReference>
<dbReference type="KEGG" id="nml:Namu_0879"/>
<accession>C8XAC5</accession>
<sequence>MSQTITDAGPAARPAPALQDIRYEVEGPTAIITINRPHRYNAFRGITVEELIKAFRLAWADRSVQAVILTGAGEKAFCTGGDVKQRAETGDYGPTESGMFEIGNLHKLIRDIPKPVIAAVNGVAVGGGHVLHVLCDLSIASETARFGQAGPKVGSFDAGFGSAYLARVVGEKRAREIWYLCRMYDAATAERWGLVNAVVPADQLLAEATKWAAEIAEKSPTALRFLKQSFNADTDHQAGLSNLAMSALDLFTASPEGLEGAAAFAQRRPADFVQQVAWH</sequence>
<evidence type="ECO:0000256" key="1">
    <source>
        <dbReference type="ARBA" id="ARBA00000177"/>
    </source>
</evidence>
<feature type="site" description="Important for catalysis" evidence="3">
    <location>
        <position position="92"/>
    </location>
</feature>
<evidence type="ECO:0000313" key="5">
    <source>
        <dbReference type="Proteomes" id="UP000002218"/>
    </source>
</evidence>
<keyword evidence="4" id="KW-0413">Isomerase</keyword>
<dbReference type="GO" id="GO:0008935">
    <property type="term" value="F:1,4-dihydroxy-2-naphthoyl-CoA synthase activity"/>
    <property type="evidence" value="ECO:0007669"/>
    <property type="project" value="UniProtKB-UniRule"/>
</dbReference>
<evidence type="ECO:0000256" key="2">
    <source>
        <dbReference type="ARBA" id="ARBA00023239"/>
    </source>
</evidence>
<protein>
    <recommendedName>
        <fullName evidence="3">1,4-dihydroxy-2-naphthoyl-CoA synthase</fullName>
        <shortName evidence="3">DHNA-CoA synthase</shortName>
        <ecNumber evidence="3">4.1.3.36</ecNumber>
    </recommendedName>
</protein>
<dbReference type="eggNOG" id="COG0447">
    <property type="taxonomic scope" value="Bacteria"/>
</dbReference>
<dbReference type="Gene3D" id="1.10.12.10">
    <property type="entry name" value="Lyase 2-enoyl-coa Hydratase, Chain A, domain 2"/>
    <property type="match status" value="1"/>
</dbReference>
<keyword evidence="3" id="KW-0474">Menaquinone biosynthesis</keyword>
<dbReference type="InterPro" id="IPR010198">
    <property type="entry name" value="DHNA-CoA_synthase_MenB"/>
</dbReference>
<evidence type="ECO:0000313" key="4">
    <source>
        <dbReference type="EMBL" id="ACV77290.1"/>
    </source>
</evidence>
<comment type="similarity">
    <text evidence="3">Belongs to the enoyl-CoA hydratase/isomerase family. MenB subfamily.</text>
</comment>
<reference evidence="4 5" key="2">
    <citation type="journal article" date="2010" name="Stand. Genomic Sci.">
        <title>Complete genome sequence of Nakamurella multipartita type strain (Y-104).</title>
        <authorList>
            <person name="Tice H."/>
            <person name="Mayilraj S."/>
            <person name="Sims D."/>
            <person name="Lapidus A."/>
            <person name="Nolan M."/>
            <person name="Lucas S."/>
            <person name="Glavina Del Rio T."/>
            <person name="Copeland A."/>
            <person name="Cheng J.F."/>
            <person name="Meincke L."/>
            <person name="Bruce D."/>
            <person name="Goodwin L."/>
            <person name="Pitluck S."/>
            <person name="Ivanova N."/>
            <person name="Mavromatis K."/>
            <person name="Ovchinnikova G."/>
            <person name="Pati A."/>
            <person name="Chen A."/>
            <person name="Palaniappan K."/>
            <person name="Land M."/>
            <person name="Hauser L."/>
            <person name="Chang Y.J."/>
            <person name="Jeffries C.D."/>
            <person name="Detter J.C."/>
            <person name="Brettin T."/>
            <person name="Rohde M."/>
            <person name="Goker M."/>
            <person name="Bristow J."/>
            <person name="Eisen J.A."/>
            <person name="Markowitz V."/>
            <person name="Hugenholtz P."/>
            <person name="Kyrpides N.C."/>
            <person name="Klenk H.P."/>
            <person name="Chen F."/>
        </authorList>
    </citation>
    <scope>NUCLEOTIDE SEQUENCE [LARGE SCALE GENOMIC DNA]</scope>
    <source>
        <strain evidence="5">ATCC 700099 / DSM 44233 / CIP 104796 / JCM 9543 / NBRC 105858 / Y-104</strain>
    </source>
</reference>
<dbReference type="RefSeq" id="WP_015746205.1">
    <property type="nucleotide sequence ID" value="NC_013235.1"/>
</dbReference>
<dbReference type="GO" id="GO:0009234">
    <property type="term" value="P:menaquinone biosynthetic process"/>
    <property type="evidence" value="ECO:0007669"/>
    <property type="project" value="UniProtKB-UniRule"/>
</dbReference>
<dbReference type="GO" id="GO:0005829">
    <property type="term" value="C:cytosol"/>
    <property type="evidence" value="ECO:0007669"/>
    <property type="project" value="TreeGrafter"/>
</dbReference>
<keyword evidence="2 3" id="KW-0456">Lyase</keyword>
<dbReference type="InterPro" id="IPR014748">
    <property type="entry name" value="Enoyl-CoA_hydra_C"/>
</dbReference>
<dbReference type="PROSITE" id="PS00166">
    <property type="entry name" value="ENOYL_COA_HYDRATASE"/>
    <property type="match status" value="1"/>
</dbReference>
<dbReference type="HOGENOM" id="CLU_009834_7_7_11"/>
<dbReference type="SUPFAM" id="SSF52096">
    <property type="entry name" value="ClpP/crotonase"/>
    <property type="match status" value="1"/>
</dbReference>
<dbReference type="Gene3D" id="3.90.226.10">
    <property type="entry name" value="2-enoyl-CoA Hydratase, Chain A, domain 1"/>
    <property type="match status" value="1"/>
</dbReference>
<dbReference type="STRING" id="479431.Namu_0879"/>
<dbReference type="UniPathway" id="UPA00079"/>
<dbReference type="InterPro" id="IPR018376">
    <property type="entry name" value="Enoyl-CoA_hyd/isom_CS"/>
</dbReference>
<dbReference type="EMBL" id="CP001737">
    <property type="protein sequence ID" value="ACV77290.1"/>
    <property type="molecule type" value="Genomic_DNA"/>
</dbReference>
<organism evidence="4 5">
    <name type="scientific">Nakamurella multipartita (strain ATCC 700099 / DSM 44233 / CIP 104796 / JCM 9543 / NBRC 105858 / Y-104)</name>
    <name type="common">Microsphaera multipartita</name>
    <dbReference type="NCBI Taxonomy" id="479431"/>
    <lineage>
        <taxon>Bacteria</taxon>
        <taxon>Bacillati</taxon>
        <taxon>Actinomycetota</taxon>
        <taxon>Actinomycetes</taxon>
        <taxon>Nakamurellales</taxon>
        <taxon>Nakamurellaceae</taxon>
        <taxon>Nakamurella</taxon>
    </lineage>
</organism>
<name>C8XAC5_NAKMY</name>
<dbReference type="GO" id="GO:0016853">
    <property type="term" value="F:isomerase activity"/>
    <property type="evidence" value="ECO:0007669"/>
    <property type="project" value="UniProtKB-KW"/>
</dbReference>
<dbReference type="UniPathway" id="UPA01057">
    <property type="reaction ID" value="UER00167"/>
</dbReference>
<dbReference type="InterPro" id="IPR001753">
    <property type="entry name" value="Enoyl-CoA_hydra/iso"/>
</dbReference>
<comment type="function">
    <text evidence="3">Converts o-succinylbenzoyl-CoA (OSB-CoA) to 1,4-dihydroxy-2-naphthoyl-CoA (DHNA-CoA).</text>
</comment>
<reference evidence="5" key="1">
    <citation type="submission" date="2009-09" db="EMBL/GenBank/DDBJ databases">
        <title>The complete genome of Nakamurella multipartita DSM 44233.</title>
        <authorList>
            <consortium name="US DOE Joint Genome Institute (JGI-PGF)"/>
            <person name="Lucas S."/>
            <person name="Copeland A."/>
            <person name="Lapidus A."/>
            <person name="Glavina del Rio T."/>
            <person name="Dalin E."/>
            <person name="Tice H."/>
            <person name="Bruce D."/>
            <person name="Goodwin L."/>
            <person name="Pitluck S."/>
            <person name="Kyrpides N."/>
            <person name="Mavromatis K."/>
            <person name="Ivanova N."/>
            <person name="Ovchinnikova G."/>
            <person name="Sims D."/>
            <person name="Meincke L."/>
            <person name="Brettin T."/>
            <person name="Detter J.C."/>
            <person name="Han C."/>
            <person name="Larimer F."/>
            <person name="Land M."/>
            <person name="Hauser L."/>
            <person name="Markowitz V."/>
            <person name="Cheng J.-F."/>
            <person name="Hugenholtz P."/>
            <person name="Woyke T."/>
            <person name="Wu D."/>
            <person name="Klenk H.-P."/>
            <person name="Eisen J.A."/>
        </authorList>
    </citation>
    <scope>NUCLEOTIDE SEQUENCE [LARGE SCALE GENOMIC DNA]</scope>
    <source>
        <strain evidence="5">ATCC 700099 / DSM 44233 / CIP 104796 / JCM 9543 / NBRC 105858 / Y-104</strain>
    </source>
</reference>
<dbReference type="PANTHER" id="PTHR43113">
    <property type="entry name" value="NUCLEOSIDE-DIPHOSPHATE-SUGAR EPIMERASE"/>
    <property type="match status" value="1"/>
</dbReference>
<dbReference type="CDD" id="cd06558">
    <property type="entry name" value="crotonase-like"/>
    <property type="match status" value="1"/>
</dbReference>
<keyword evidence="5" id="KW-1185">Reference proteome</keyword>
<comment type="catalytic activity">
    <reaction evidence="1 3">
        <text>2-succinylbenzoyl-CoA + H(+) = 1,4-dihydroxy-2-naphthoyl-CoA + H2O</text>
        <dbReference type="Rhea" id="RHEA:26562"/>
        <dbReference type="ChEBI" id="CHEBI:15377"/>
        <dbReference type="ChEBI" id="CHEBI:15378"/>
        <dbReference type="ChEBI" id="CHEBI:57364"/>
        <dbReference type="ChEBI" id="CHEBI:58897"/>
        <dbReference type="EC" id="4.1.3.36"/>
    </reaction>
</comment>
<dbReference type="EC" id="4.1.3.36" evidence="3"/>
<dbReference type="PANTHER" id="PTHR43113:SF1">
    <property type="entry name" value="1,4-DIHYDROXY-2-NAPHTHOYL-COA SYNTHASE, PEROXISOMAL"/>
    <property type="match status" value="1"/>
</dbReference>
<dbReference type="InterPro" id="IPR029045">
    <property type="entry name" value="ClpP/crotonase-like_dom_sf"/>
</dbReference>
<dbReference type="InParanoid" id="C8XAC5"/>
<evidence type="ECO:0000256" key="3">
    <source>
        <dbReference type="HAMAP-Rule" id="MF_01934"/>
    </source>
</evidence>
<dbReference type="Proteomes" id="UP000002218">
    <property type="component" value="Chromosome"/>
</dbReference>
<dbReference type="HAMAP" id="MF_01934">
    <property type="entry name" value="MenB"/>
    <property type="match status" value="1"/>
</dbReference>
<gene>
    <name evidence="3" type="primary">menB</name>
    <name evidence="4" type="ordered locus">Namu_0879</name>
</gene>
<proteinExistence type="inferred from homology"/>
<feature type="binding site" description="in other chain" evidence="3">
    <location>
        <position position="92"/>
    </location>
    <ligand>
        <name>substrate</name>
        <note>ligand shared between two neighboring subunits</note>
    </ligand>
</feature>
<feature type="binding site" description="in other chain" evidence="3">
    <location>
        <begin position="123"/>
        <end position="127"/>
    </location>
    <ligand>
        <name>substrate</name>
        <note>ligand shared between two neighboring subunits</note>
    </ligand>
</feature>
<comment type="pathway">
    <text evidence="3">Quinol/quinone metabolism; 1,4-dihydroxy-2-naphthoate biosynthesis; 1,4-dihydroxy-2-naphthoate from chorismate: step 6/7.</text>
</comment>
<dbReference type="OrthoDB" id="9807606at2"/>
<comment type="caution">
    <text evidence="3">Lacks conserved residue(s) required for the propagation of feature annotation.</text>
</comment>
<comment type="pathway">
    <text evidence="3">Quinol/quinone metabolism; menaquinone biosynthesis.</text>
</comment>
<dbReference type="AlphaFoldDB" id="C8XAC5"/>